<dbReference type="Pfam" id="PF00651">
    <property type="entry name" value="BTB"/>
    <property type="match status" value="1"/>
</dbReference>
<sequence length="385" mass="44740">MATMKTDGTIATIMGRNLSYGTDDTMSTRLESMVNNEFCSDVTFIVGASKKRIYAHKLLLVMASEYFYVMFFGNFLEANKNEVTLEDVDPDVFLVILRYIYCLKVDITFDNLRDIFDCSQKYMLTDLHQQLGCFLRDQVEETTALSIFNINRYYGYPTVDESCLELIRNNPLYYFNHVDFATIHRESLFKIFSSWTINCTDDQLSSALDIWEEANREEDTQELRMIVKLNKRYHNCLKLIVFGQNMNDVFVEPADDLKLGVLSDIPVSLYGLGVYLMSKANVISVELKIYEEDTEISSDVFECSIPCISTVHVADLFFEEVVLVPRKNYRISINMSPPCKQVLLHEPRTYHDKIRLVIMYPPGDRKPIGIAHVYCKERRREQKKK</sequence>
<feature type="domain" description="BTB" evidence="1">
    <location>
        <begin position="40"/>
        <end position="109"/>
    </location>
</feature>
<proteinExistence type="predicted"/>
<dbReference type="Gene3D" id="3.30.710.10">
    <property type="entry name" value="Potassium Channel Kv1.1, Chain A"/>
    <property type="match status" value="1"/>
</dbReference>
<dbReference type="SUPFAM" id="SSF54695">
    <property type="entry name" value="POZ domain"/>
    <property type="match status" value="1"/>
</dbReference>
<dbReference type="InterPro" id="IPR011333">
    <property type="entry name" value="SKP1/BTB/POZ_sf"/>
</dbReference>
<reference evidence="2" key="2">
    <citation type="submission" date="2020-05" db="UniProtKB">
        <authorList>
            <consortium name="EnsemblMetazoa"/>
        </authorList>
    </citation>
    <scope>IDENTIFICATION</scope>
    <source>
        <strain evidence="2">A-37</strain>
    </source>
</reference>
<dbReference type="GO" id="GO:0005829">
    <property type="term" value="C:cytosol"/>
    <property type="evidence" value="ECO:0007669"/>
    <property type="project" value="TreeGrafter"/>
</dbReference>
<evidence type="ECO:0000313" key="3">
    <source>
        <dbReference type="Proteomes" id="UP000075883"/>
    </source>
</evidence>
<dbReference type="Proteomes" id="UP000075883">
    <property type="component" value="Unassembled WGS sequence"/>
</dbReference>
<dbReference type="STRING" id="139723.A0A182LU13"/>
<evidence type="ECO:0000259" key="1">
    <source>
        <dbReference type="PROSITE" id="PS50097"/>
    </source>
</evidence>
<dbReference type="VEuPathDB" id="VectorBase:ACUA001949"/>
<dbReference type="GO" id="GO:0022008">
    <property type="term" value="P:neurogenesis"/>
    <property type="evidence" value="ECO:0007669"/>
    <property type="project" value="TreeGrafter"/>
</dbReference>
<dbReference type="PROSITE" id="PS50097">
    <property type="entry name" value="BTB"/>
    <property type="match status" value="1"/>
</dbReference>
<accession>A0A182LU13</accession>
<name>A0A182LU13_9DIPT</name>
<dbReference type="SMART" id="SM00225">
    <property type="entry name" value="BTB"/>
    <property type="match status" value="1"/>
</dbReference>
<protein>
    <recommendedName>
        <fullName evidence="1">BTB domain-containing protein</fullName>
    </recommendedName>
</protein>
<dbReference type="PANTHER" id="PTHR45774">
    <property type="entry name" value="BTB/POZ DOMAIN-CONTAINING"/>
    <property type="match status" value="1"/>
</dbReference>
<reference evidence="3" key="1">
    <citation type="submission" date="2013-09" db="EMBL/GenBank/DDBJ databases">
        <title>The Genome Sequence of Anopheles culicifacies species A.</title>
        <authorList>
            <consortium name="The Broad Institute Genomics Platform"/>
            <person name="Neafsey D.E."/>
            <person name="Besansky N."/>
            <person name="Howell P."/>
            <person name="Walton C."/>
            <person name="Young S.K."/>
            <person name="Zeng Q."/>
            <person name="Gargeya S."/>
            <person name="Fitzgerald M."/>
            <person name="Haas B."/>
            <person name="Abouelleil A."/>
            <person name="Allen A.W."/>
            <person name="Alvarado L."/>
            <person name="Arachchi H.M."/>
            <person name="Berlin A.M."/>
            <person name="Chapman S.B."/>
            <person name="Gainer-Dewar J."/>
            <person name="Goldberg J."/>
            <person name="Griggs A."/>
            <person name="Gujja S."/>
            <person name="Hansen M."/>
            <person name="Howarth C."/>
            <person name="Imamovic A."/>
            <person name="Ireland A."/>
            <person name="Larimer J."/>
            <person name="McCowan C."/>
            <person name="Murphy C."/>
            <person name="Pearson M."/>
            <person name="Poon T.W."/>
            <person name="Priest M."/>
            <person name="Roberts A."/>
            <person name="Saif S."/>
            <person name="Shea T."/>
            <person name="Sisk P."/>
            <person name="Sykes S."/>
            <person name="Wortman J."/>
            <person name="Nusbaum C."/>
            <person name="Birren B."/>
        </authorList>
    </citation>
    <scope>NUCLEOTIDE SEQUENCE [LARGE SCALE GENOMIC DNA]</scope>
    <source>
        <strain evidence="3">A-37</strain>
    </source>
</reference>
<evidence type="ECO:0000313" key="2">
    <source>
        <dbReference type="EnsemblMetazoa" id="ACUA001949-PA"/>
    </source>
</evidence>
<dbReference type="AlphaFoldDB" id="A0A182LU13"/>
<dbReference type="InterPro" id="IPR000210">
    <property type="entry name" value="BTB/POZ_dom"/>
</dbReference>
<dbReference type="EMBL" id="AXCM01002508">
    <property type="status" value="NOT_ANNOTATED_CDS"/>
    <property type="molecule type" value="Genomic_DNA"/>
</dbReference>
<organism evidence="2 3">
    <name type="scientific">Anopheles culicifacies</name>
    <dbReference type="NCBI Taxonomy" id="139723"/>
    <lineage>
        <taxon>Eukaryota</taxon>
        <taxon>Metazoa</taxon>
        <taxon>Ecdysozoa</taxon>
        <taxon>Arthropoda</taxon>
        <taxon>Hexapoda</taxon>
        <taxon>Insecta</taxon>
        <taxon>Pterygota</taxon>
        <taxon>Neoptera</taxon>
        <taxon>Endopterygota</taxon>
        <taxon>Diptera</taxon>
        <taxon>Nematocera</taxon>
        <taxon>Culicoidea</taxon>
        <taxon>Culicidae</taxon>
        <taxon>Anophelinae</taxon>
        <taxon>Anopheles</taxon>
        <taxon>culicifacies species complex</taxon>
    </lineage>
</organism>
<keyword evidence="3" id="KW-1185">Reference proteome</keyword>
<dbReference type="PANTHER" id="PTHR45774:SF9">
    <property type="entry name" value="LUTE, ISOFORM D"/>
    <property type="match status" value="1"/>
</dbReference>
<dbReference type="EnsemblMetazoa" id="ACUA001949-RA">
    <property type="protein sequence ID" value="ACUA001949-PA"/>
    <property type="gene ID" value="ACUA001949"/>
</dbReference>